<accession>A0AAU8GBL6</accession>
<organism evidence="6">
    <name type="scientific">Dehalogenimonas sp. 4OHTPN</name>
    <dbReference type="NCBI Taxonomy" id="3166643"/>
    <lineage>
        <taxon>Bacteria</taxon>
        <taxon>Bacillati</taxon>
        <taxon>Chloroflexota</taxon>
        <taxon>Dehalococcoidia</taxon>
        <taxon>Dehalococcoidales</taxon>
        <taxon>Dehalococcoidaceae</taxon>
        <taxon>Dehalogenimonas</taxon>
    </lineage>
</organism>
<keyword evidence="2" id="KW-0238">DNA-binding</keyword>
<name>A0AAU8GBL6_9CHLR</name>
<reference evidence="6" key="1">
    <citation type="submission" date="2024-06" db="EMBL/GenBank/DDBJ databases">
        <title>A Novel Isolate, Dehalogenimonas sp. Strain 4OHTPN, Dechlorinates Aromatic 4 Hydroxy chlorothalonil by a Novel Reductive Dehalogenase.</title>
        <authorList>
            <person name="Liu G."/>
        </authorList>
    </citation>
    <scope>NUCLEOTIDE SEQUENCE</scope>
    <source>
        <strain evidence="6">4OHTPN</strain>
    </source>
</reference>
<feature type="modified residue" description="4-aspartylphosphate" evidence="3">
    <location>
        <position position="69"/>
    </location>
</feature>
<dbReference type="PROSITE" id="PS50043">
    <property type="entry name" value="HTH_LUXR_2"/>
    <property type="match status" value="1"/>
</dbReference>
<dbReference type="InterPro" id="IPR016032">
    <property type="entry name" value="Sig_transdc_resp-reg_C-effctor"/>
</dbReference>
<dbReference type="Pfam" id="PF00072">
    <property type="entry name" value="Response_reg"/>
    <property type="match status" value="1"/>
</dbReference>
<dbReference type="SUPFAM" id="SSF46894">
    <property type="entry name" value="C-terminal effector domain of the bipartite response regulators"/>
    <property type="match status" value="1"/>
</dbReference>
<evidence type="ECO:0000256" key="2">
    <source>
        <dbReference type="ARBA" id="ARBA00023125"/>
    </source>
</evidence>
<dbReference type="EMBL" id="CP159307">
    <property type="protein sequence ID" value="XCH33805.1"/>
    <property type="molecule type" value="Genomic_DNA"/>
</dbReference>
<sequence>MDQNTFQESTLPIGRTITVALIDDHEVVRQGLQTMLQKERDIKIAGQASDPIGGFELIKDLRPDVVLLDIQLGESDMDGFSLMQKIRSEYPFTGILLLTGYDSELYLTEAIKSKADGFILKECPRMVLASAIRMVCAGLCIWDTRIFYRAMGNISRQLTEPTINSRYVNEKFGAALTDKERLVFHLLAKGYCNKDIGNQLKYTSATVKKYVYRCMKKLGVSNRTQLAVLAHNYGIK</sequence>
<dbReference type="InterPro" id="IPR039420">
    <property type="entry name" value="WalR-like"/>
</dbReference>
<dbReference type="AlphaFoldDB" id="A0AAU8GBL6"/>
<dbReference type="GO" id="GO:0006355">
    <property type="term" value="P:regulation of DNA-templated transcription"/>
    <property type="evidence" value="ECO:0007669"/>
    <property type="project" value="InterPro"/>
</dbReference>
<dbReference type="CDD" id="cd17535">
    <property type="entry name" value="REC_NarL-like"/>
    <property type="match status" value="1"/>
</dbReference>
<gene>
    <name evidence="6" type="ORF">ABV300_02720</name>
</gene>
<dbReference type="SMART" id="SM00448">
    <property type="entry name" value="REC"/>
    <property type="match status" value="1"/>
</dbReference>
<evidence type="ECO:0000259" key="4">
    <source>
        <dbReference type="PROSITE" id="PS50043"/>
    </source>
</evidence>
<evidence type="ECO:0000313" key="6">
    <source>
        <dbReference type="EMBL" id="XCH33805.1"/>
    </source>
</evidence>
<evidence type="ECO:0000259" key="5">
    <source>
        <dbReference type="PROSITE" id="PS50110"/>
    </source>
</evidence>
<dbReference type="PANTHER" id="PTHR43214:SF43">
    <property type="entry name" value="TWO-COMPONENT RESPONSE REGULATOR"/>
    <property type="match status" value="1"/>
</dbReference>
<dbReference type="Pfam" id="PF00196">
    <property type="entry name" value="GerE"/>
    <property type="match status" value="1"/>
</dbReference>
<dbReference type="InterPro" id="IPR001789">
    <property type="entry name" value="Sig_transdc_resp-reg_receiver"/>
</dbReference>
<dbReference type="InterPro" id="IPR011006">
    <property type="entry name" value="CheY-like_superfamily"/>
</dbReference>
<dbReference type="PRINTS" id="PR00038">
    <property type="entry name" value="HTHLUXR"/>
</dbReference>
<dbReference type="GO" id="GO:0003677">
    <property type="term" value="F:DNA binding"/>
    <property type="evidence" value="ECO:0007669"/>
    <property type="project" value="UniProtKB-KW"/>
</dbReference>
<dbReference type="SUPFAM" id="SSF52172">
    <property type="entry name" value="CheY-like"/>
    <property type="match status" value="1"/>
</dbReference>
<dbReference type="InterPro" id="IPR058245">
    <property type="entry name" value="NreC/VraR/RcsB-like_REC"/>
</dbReference>
<dbReference type="CDD" id="cd06170">
    <property type="entry name" value="LuxR_C_like"/>
    <property type="match status" value="1"/>
</dbReference>
<feature type="domain" description="Response regulatory" evidence="5">
    <location>
        <begin position="18"/>
        <end position="136"/>
    </location>
</feature>
<dbReference type="PANTHER" id="PTHR43214">
    <property type="entry name" value="TWO-COMPONENT RESPONSE REGULATOR"/>
    <property type="match status" value="1"/>
</dbReference>
<keyword evidence="1 3" id="KW-0597">Phosphoprotein</keyword>
<dbReference type="SMART" id="SM00421">
    <property type="entry name" value="HTH_LUXR"/>
    <property type="match status" value="1"/>
</dbReference>
<evidence type="ECO:0000256" key="3">
    <source>
        <dbReference type="PROSITE-ProRule" id="PRU00169"/>
    </source>
</evidence>
<dbReference type="Gene3D" id="3.40.50.2300">
    <property type="match status" value="1"/>
</dbReference>
<proteinExistence type="predicted"/>
<dbReference type="InterPro" id="IPR000792">
    <property type="entry name" value="Tscrpt_reg_LuxR_C"/>
</dbReference>
<dbReference type="PROSITE" id="PS50110">
    <property type="entry name" value="RESPONSE_REGULATORY"/>
    <property type="match status" value="1"/>
</dbReference>
<dbReference type="RefSeq" id="WP_353715013.1">
    <property type="nucleotide sequence ID" value="NZ_CP159307.1"/>
</dbReference>
<evidence type="ECO:0000256" key="1">
    <source>
        <dbReference type="ARBA" id="ARBA00022553"/>
    </source>
</evidence>
<protein>
    <submittedName>
        <fullName evidence="6">Response regulator transcription factor</fullName>
    </submittedName>
</protein>
<feature type="domain" description="HTH luxR-type" evidence="4">
    <location>
        <begin position="169"/>
        <end position="234"/>
    </location>
</feature>
<dbReference type="GO" id="GO:0000160">
    <property type="term" value="P:phosphorelay signal transduction system"/>
    <property type="evidence" value="ECO:0007669"/>
    <property type="project" value="InterPro"/>
</dbReference>